<proteinExistence type="predicted"/>
<dbReference type="Proteomes" id="UP001597463">
    <property type="component" value="Unassembled WGS sequence"/>
</dbReference>
<keyword evidence="2" id="KW-1185">Reference proteome</keyword>
<name>A0ABW5UN77_9BURK</name>
<evidence type="ECO:0000313" key="1">
    <source>
        <dbReference type="EMBL" id="MFD2753865.1"/>
    </source>
</evidence>
<dbReference type="EMBL" id="JBHUMV010000003">
    <property type="protein sequence ID" value="MFD2753865.1"/>
    <property type="molecule type" value="Genomic_DNA"/>
</dbReference>
<reference evidence="2" key="1">
    <citation type="journal article" date="2019" name="Int. J. Syst. Evol. Microbiol.">
        <title>The Global Catalogue of Microorganisms (GCM) 10K type strain sequencing project: providing services to taxonomists for standard genome sequencing and annotation.</title>
        <authorList>
            <consortium name="The Broad Institute Genomics Platform"/>
            <consortium name="The Broad Institute Genome Sequencing Center for Infectious Disease"/>
            <person name="Wu L."/>
            <person name="Ma J."/>
        </authorList>
    </citation>
    <scope>NUCLEOTIDE SEQUENCE [LARGE SCALE GENOMIC DNA]</scope>
    <source>
        <strain evidence="2">TISTR 1906</strain>
    </source>
</reference>
<protein>
    <submittedName>
        <fullName evidence="1">Uncharacterized protein</fullName>
    </submittedName>
</protein>
<sequence>MGRIHATFVGGPLGGKLLEVENLSAYRAFDQQTGEEVVYQRHTAVVPASAGKDIAIYVIMGQTDSEVLSDMLTGVIRPRQT</sequence>
<comment type="caution">
    <text evidence="1">The sequence shown here is derived from an EMBL/GenBank/DDBJ whole genome shotgun (WGS) entry which is preliminary data.</text>
</comment>
<gene>
    <name evidence="1" type="ORF">ACFSW6_07170</name>
</gene>
<evidence type="ECO:0000313" key="2">
    <source>
        <dbReference type="Proteomes" id="UP001597463"/>
    </source>
</evidence>
<dbReference type="RefSeq" id="WP_066470707.1">
    <property type="nucleotide sequence ID" value="NZ_BCNT01000001.1"/>
</dbReference>
<organism evidence="1 2">
    <name type="scientific">Comamonas terrae</name>
    <dbReference type="NCBI Taxonomy" id="673548"/>
    <lineage>
        <taxon>Bacteria</taxon>
        <taxon>Pseudomonadati</taxon>
        <taxon>Pseudomonadota</taxon>
        <taxon>Betaproteobacteria</taxon>
        <taxon>Burkholderiales</taxon>
        <taxon>Comamonadaceae</taxon>
        <taxon>Comamonas</taxon>
    </lineage>
</organism>
<accession>A0ABW5UN77</accession>